<dbReference type="EMBL" id="JAUYVL010000004">
    <property type="protein sequence ID" value="MDP2500925.1"/>
    <property type="molecule type" value="Genomic_DNA"/>
</dbReference>
<evidence type="ECO:0000313" key="1">
    <source>
        <dbReference type="EMBL" id="MDP2500925.1"/>
    </source>
</evidence>
<proteinExistence type="predicted"/>
<dbReference type="AlphaFoldDB" id="A0AB35MXS4"/>
<sequence length="259" mass="30516">MSIDKPFHRNVRAMVDGPNSGYSGWAYIVDKDYSQNPTHYIRAFMMLQDDLQQVFEFVEPSDTNMNTHSFRIHELLMRTCIEIEANFRAILKENIYTPLDRNGNPRKEKSWNIIDFKKVDKTHRLSSYKVQYPVWDGAHFMFEPFKAWRSSNSLSWYQAYNASKHDRHDNFRQASFENLLNAFAALQILITAQFKTESFSATRSLGVNTDSYHTLNSGIGNYLLIDFPSDWSEEQKYSFDWSSLKQETVRFQKFDYNAV</sequence>
<comment type="caution">
    <text evidence="1">The sequence shown here is derived from an EMBL/GenBank/DDBJ whole genome shotgun (WGS) entry which is preliminary data.</text>
</comment>
<dbReference type="Proteomes" id="UP001177935">
    <property type="component" value="Unassembled WGS sequence"/>
</dbReference>
<reference evidence="1" key="1">
    <citation type="submission" date="2023-07" db="EMBL/GenBank/DDBJ databases">
        <title>Genome content predicts the carbon catabolic preferences of heterotrophic bacteria.</title>
        <authorList>
            <person name="Gralka M."/>
        </authorList>
    </citation>
    <scope>NUCLEOTIDE SEQUENCE</scope>
    <source>
        <strain evidence="1">6E02</strain>
    </source>
</reference>
<gene>
    <name evidence="1" type="ORF">Q8W42_09420</name>
</gene>
<organism evidence="1 2">
    <name type="scientific">Vibrio splendidus</name>
    <dbReference type="NCBI Taxonomy" id="29497"/>
    <lineage>
        <taxon>Bacteria</taxon>
        <taxon>Pseudomonadati</taxon>
        <taxon>Pseudomonadota</taxon>
        <taxon>Gammaproteobacteria</taxon>
        <taxon>Vibrionales</taxon>
        <taxon>Vibrionaceae</taxon>
        <taxon>Vibrio</taxon>
    </lineage>
</organism>
<accession>A0AB35MXS4</accession>
<name>A0AB35MXS4_VIBSP</name>
<evidence type="ECO:0000313" key="2">
    <source>
        <dbReference type="Proteomes" id="UP001177935"/>
    </source>
</evidence>
<dbReference type="RefSeq" id="WP_102561958.1">
    <property type="nucleotide sequence ID" value="NZ_CAWNUI010000092.1"/>
</dbReference>
<protein>
    <submittedName>
        <fullName evidence="1">Uncharacterized protein</fullName>
    </submittedName>
</protein>